<evidence type="ECO:0000256" key="1">
    <source>
        <dbReference type="ARBA" id="ARBA00022884"/>
    </source>
</evidence>
<keyword evidence="5" id="KW-1185">Reference proteome</keyword>
<dbReference type="SUPFAM" id="SSF53098">
    <property type="entry name" value="Ribonuclease H-like"/>
    <property type="match status" value="1"/>
</dbReference>
<dbReference type="InterPro" id="IPR036397">
    <property type="entry name" value="RNaseH_sf"/>
</dbReference>
<dbReference type="GO" id="GO:0015074">
    <property type="term" value="P:DNA integration"/>
    <property type="evidence" value="ECO:0007669"/>
    <property type="project" value="InterPro"/>
</dbReference>
<dbReference type="GO" id="GO:0003723">
    <property type="term" value="F:RNA binding"/>
    <property type="evidence" value="ECO:0007669"/>
    <property type="project" value="UniProtKB-KW"/>
</dbReference>
<feature type="compositionally biased region" description="Polar residues" evidence="2">
    <location>
        <begin position="231"/>
        <end position="253"/>
    </location>
</feature>
<evidence type="ECO:0000256" key="2">
    <source>
        <dbReference type="SAM" id="MobiDB-lite"/>
    </source>
</evidence>
<comment type="caution">
    <text evidence="4">The sequence shown here is derived from an EMBL/GenBank/DDBJ whole genome shotgun (WGS) entry which is preliminary data.</text>
</comment>
<reference evidence="4 5" key="1">
    <citation type="submission" date="2016-08" db="EMBL/GenBank/DDBJ databases">
        <authorList>
            <consortium name="Lentinula edodes genome sequencing consortium"/>
            <person name="Sakamoto Y."/>
            <person name="Nakade K."/>
            <person name="Sato S."/>
            <person name="Yoshida Y."/>
            <person name="Miyazaki K."/>
            <person name="Natsume S."/>
            <person name="Konno N."/>
        </authorList>
    </citation>
    <scope>NUCLEOTIDE SEQUENCE [LARGE SCALE GENOMIC DNA]</scope>
    <source>
        <strain evidence="4 5">NBRC 111202</strain>
    </source>
</reference>
<dbReference type="InterPro" id="IPR012337">
    <property type="entry name" value="RNaseH-like_sf"/>
</dbReference>
<feature type="domain" description="Integrase catalytic" evidence="3">
    <location>
        <begin position="1"/>
        <end position="148"/>
    </location>
</feature>
<dbReference type="AlphaFoldDB" id="A0A1Q3E735"/>
<proteinExistence type="predicted"/>
<dbReference type="InterPro" id="IPR057670">
    <property type="entry name" value="SH3_retrovirus"/>
</dbReference>
<evidence type="ECO:0000259" key="3">
    <source>
        <dbReference type="PROSITE" id="PS50994"/>
    </source>
</evidence>
<dbReference type="Proteomes" id="UP000188533">
    <property type="component" value="Unassembled WGS sequence"/>
</dbReference>
<keyword evidence="1" id="KW-0694">RNA-binding</keyword>
<dbReference type="STRING" id="5353.A0A1Q3E735"/>
<feature type="compositionally biased region" description="Basic and acidic residues" evidence="2">
    <location>
        <begin position="211"/>
        <end position="222"/>
    </location>
</feature>
<evidence type="ECO:0000313" key="4">
    <source>
        <dbReference type="EMBL" id="GAW03057.1"/>
    </source>
</evidence>
<feature type="compositionally biased region" description="Basic and acidic residues" evidence="2">
    <location>
        <begin position="296"/>
        <end position="307"/>
    </location>
</feature>
<name>A0A1Q3E735_LENED</name>
<dbReference type="Pfam" id="PF25597">
    <property type="entry name" value="SH3_retrovirus"/>
    <property type="match status" value="1"/>
</dbReference>
<accession>A0A1Q3E735</accession>
<dbReference type="Pfam" id="PF07727">
    <property type="entry name" value="RVT_2"/>
    <property type="match status" value="1"/>
</dbReference>
<gene>
    <name evidence="4" type="ORF">LENED_004747</name>
</gene>
<organism evidence="4 5">
    <name type="scientific">Lentinula edodes</name>
    <name type="common">Shiitake mushroom</name>
    <name type="synonym">Lentinus edodes</name>
    <dbReference type="NCBI Taxonomy" id="5353"/>
    <lineage>
        <taxon>Eukaryota</taxon>
        <taxon>Fungi</taxon>
        <taxon>Dikarya</taxon>
        <taxon>Basidiomycota</taxon>
        <taxon>Agaricomycotina</taxon>
        <taxon>Agaricomycetes</taxon>
        <taxon>Agaricomycetidae</taxon>
        <taxon>Agaricales</taxon>
        <taxon>Marasmiineae</taxon>
        <taxon>Omphalotaceae</taxon>
        <taxon>Lentinula</taxon>
    </lineage>
</organism>
<dbReference type="InterPro" id="IPR013103">
    <property type="entry name" value="RVT_2"/>
</dbReference>
<feature type="region of interest" description="Disordered" evidence="2">
    <location>
        <begin position="211"/>
        <end position="286"/>
    </location>
</feature>
<dbReference type="Gene3D" id="3.30.420.10">
    <property type="entry name" value="Ribonuclease H-like superfamily/Ribonuclease H"/>
    <property type="match status" value="1"/>
</dbReference>
<protein>
    <submittedName>
        <fullName evidence="4">Retrotransposon Ty1-copia subclass</fullName>
    </submittedName>
</protein>
<dbReference type="EMBL" id="BDGU01000126">
    <property type="protein sequence ID" value="GAW03057.1"/>
    <property type="molecule type" value="Genomic_DNA"/>
</dbReference>
<dbReference type="PANTHER" id="PTHR11439:SF467">
    <property type="entry name" value="INTEGRASE CATALYTIC DOMAIN-CONTAINING PROTEIN"/>
    <property type="match status" value="1"/>
</dbReference>
<feature type="region of interest" description="Disordered" evidence="2">
    <location>
        <begin position="296"/>
        <end position="315"/>
    </location>
</feature>
<dbReference type="CDD" id="cd09272">
    <property type="entry name" value="RNase_HI_RT_Ty1"/>
    <property type="match status" value="1"/>
</dbReference>
<dbReference type="PANTHER" id="PTHR11439">
    <property type="entry name" value="GAG-POL-RELATED RETROTRANSPOSON"/>
    <property type="match status" value="1"/>
</dbReference>
<reference evidence="4 5" key="2">
    <citation type="submission" date="2017-02" db="EMBL/GenBank/DDBJ databases">
        <title>A genome survey and senescence transcriptome analysis in Lentinula edodes.</title>
        <authorList>
            <person name="Sakamoto Y."/>
            <person name="Nakade K."/>
            <person name="Sato S."/>
            <person name="Yoshida Y."/>
            <person name="Miyazaki K."/>
            <person name="Natsume S."/>
            <person name="Konno N."/>
        </authorList>
    </citation>
    <scope>NUCLEOTIDE SEQUENCE [LARGE SCALE GENOMIC DNA]</scope>
    <source>
        <strain evidence="4 5">NBRC 111202</strain>
    </source>
</reference>
<dbReference type="InterPro" id="IPR001584">
    <property type="entry name" value="Integrase_cat-core"/>
</dbReference>
<dbReference type="GO" id="GO:0005634">
    <property type="term" value="C:nucleus"/>
    <property type="evidence" value="ECO:0007669"/>
    <property type="project" value="UniProtKB-ARBA"/>
</dbReference>
<sequence length="844" mass="94860">MGGARYMMLFSDGASSVRVPAFLKDKRKETSLKEFHKYRVMAENQTGKRMRIIRVDGGGEFDNNLLEAYCADRGIIIEKITPYSSSANGMAERGNRTVIEGVRTFLEESGLPRSFWAEAAATFTYVDNFVPTARFPDRVPTEYWSNKRQDVSHLRPFGCRAWATLPESRTEGKLARQAVECQLIGYMGRRGYRLWHQPSRTFLESRDVRFEEGEAHRSREETPATDDGDLVSNQPAGSLEPTTPTNGPTAQQHADQEDEETRDTGPTSDPSPPLRRSARVRTPSRVAIENQALAEREHEAQANKEDWATDSPPPNQTLALIAANPWAFASATNDTWVPSTFKQAMKAPELWLPPMKAEYETLVAKECWELVHLPPNANLTGGRWTYAIKWGPGGEVLKRKARWVAQGYTQIQGQDYDKTYGAVARMESVRIVLAIIATLRLSLFQIDFTAAFLNSPISHEVYMRQPDGFIQPGNEDKVCRLRKSIYGTMQGSHDWQETLAAGYSEDGYITSRADPCIRYRRDGDEYTLTSTYGDDVCGGSSTEDGRLRAVKDLAKRWESNEVSSHVLLGMNIQQNPTTKSITISQKPYILRMLEHFHLLHVRRRHTPLPPNVKLCEAPTPLPDDELQFMSDKPYREFVGSVLWCQTCTRADISFAAGLLARYQLHPGRTHWECVEWLAGYLLWSCDYAITYEAPPAGKEHLPGMGLKPKGYSDSDHAGCVDTRRSTSGYVFFMAGAPISWSSKCQPTPALSSTEAEYIALSRACQQAVWLQSFLAEADLNQQGPVTLLGDNFGSISLTENSKRHALVKHIDLRDHYIREKVASGAVKVLEIRTAVQSTGRWSDY</sequence>
<evidence type="ECO:0000313" key="5">
    <source>
        <dbReference type="Proteomes" id="UP000188533"/>
    </source>
</evidence>
<dbReference type="PROSITE" id="PS50994">
    <property type="entry name" value="INTEGRASE"/>
    <property type="match status" value="1"/>
</dbReference>